<comment type="caution">
    <text evidence="5">The sequence shown here is derived from an EMBL/GenBank/DDBJ whole genome shotgun (WGS) entry which is preliminary data.</text>
</comment>
<proteinExistence type="predicted"/>
<evidence type="ECO:0000313" key="6">
    <source>
        <dbReference type="Proteomes" id="UP000078046"/>
    </source>
</evidence>
<dbReference type="SUPFAM" id="SSF50156">
    <property type="entry name" value="PDZ domain-like"/>
    <property type="match status" value="1"/>
</dbReference>
<feature type="domain" description="C2" evidence="2">
    <location>
        <begin position="1"/>
        <end position="118"/>
    </location>
</feature>
<evidence type="ECO:0000256" key="1">
    <source>
        <dbReference type="SAM" id="MobiDB-lite"/>
    </source>
</evidence>
<dbReference type="Gene3D" id="2.60.40.150">
    <property type="entry name" value="C2 domain"/>
    <property type="match status" value="1"/>
</dbReference>
<dbReference type="Pfam" id="PF00168">
    <property type="entry name" value="C2"/>
    <property type="match status" value="1"/>
</dbReference>
<dbReference type="EMBL" id="LWCA01000652">
    <property type="protein sequence ID" value="OAF67468.1"/>
    <property type="molecule type" value="Genomic_DNA"/>
</dbReference>
<dbReference type="InterPro" id="IPR001478">
    <property type="entry name" value="PDZ"/>
</dbReference>
<dbReference type="InterPro" id="IPR036034">
    <property type="entry name" value="PDZ_sf"/>
</dbReference>
<keyword evidence="6" id="KW-1185">Reference proteome</keyword>
<dbReference type="InterPro" id="IPR000008">
    <property type="entry name" value="C2_dom"/>
</dbReference>
<sequence>MSMNMNKFKYITLTVKNAILPCLTTMKEKYNIQLIGYTMHFGCNKKTEIFKTKIIWNKSDPEFNNSFSFNATPYDGSRLLLCLYETKSNSFRNLVGCMSFGIRHLVKYLKNAKIENWFKLLPESAGYGKHQKIMVSEQGNHKCKNIDEYSLVDVKLSRFTKTQNFGICLSGNRPVYVKSIIPGLLANKADMRCGDILIEINGQNISRSCWRTVKKLISKENVINLKLQRKNSTLKCSIALDCFNTNEAEMNEYYVGKKHFKNYSISELHPKPHEILKCQIPSNLTTETLYQSKKPIDEKASTDSGIDAVHSEQNHKNINHNNSNTSYHPNSPNSIYDENKIVVNRNVLNMNTSDDITMNHHQNHFFLSDQYNNEIIHINRQYLNNMQNYLKFYSVPLRTFIFTDTYEYSVLFQNIEMITNQIESIIYIIDHERTNVVEAFLKKYTNLCNEIKKYTHGLEKSLLYLEHLKRNDNDIDVFIKIKEKTNISIEDILYYPLKNFINSRDLLKKLSIQNSQNNYLDMMEEFDITMLCINSLNASTIIKNSIVANGSSGFYSMDQNFTIVSSRSTMSLV</sequence>
<dbReference type="SMART" id="SM00228">
    <property type="entry name" value="PDZ"/>
    <property type="match status" value="1"/>
</dbReference>
<dbReference type="SUPFAM" id="SSF49562">
    <property type="entry name" value="C2 domain (Calcium/lipid-binding domain, CaLB)"/>
    <property type="match status" value="1"/>
</dbReference>
<protein>
    <recommendedName>
        <fullName evidence="7">PDZ domain-containing protein</fullName>
    </recommendedName>
</protein>
<dbReference type="InterPro" id="IPR035892">
    <property type="entry name" value="C2_domain_sf"/>
</dbReference>
<dbReference type="Gene3D" id="2.30.42.10">
    <property type="match status" value="1"/>
</dbReference>
<evidence type="ECO:0000259" key="3">
    <source>
        <dbReference type="PROSITE" id="PS50010"/>
    </source>
</evidence>
<dbReference type="PANTHER" id="PTHR46848:SF1">
    <property type="entry name" value="REGULATOR OF G-PROTEIN SIGNALING 3"/>
    <property type="match status" value="1"/>
</dbReference>
<dbReference type="GO" id="GO:0005634">
    <property type="term" value="C:nucleus"/>
    <property type="evidence" value="ECO:0007669"/>
    <property type="project" value="TreeGrafter"/>
</dbReference>
<feature type="compositionally biased region" description="Low complexity" evidence="1">
    <location>
        <begin position="319"/>
        <end position="328"/>
    </location>
</feature>
<dbReference type="Proteomes" id="UP000078046">
    <property type="component" value="Unassembled WGS sequence"/>
</dbReference>
<evidence type="ECO:0000259" key="2">
    <source>
        <dbReference type="PROSITE" id="PS50004"/>
    </source>
</evidence>
<evidence type="ECO:0008006" key="7">
    <source>
        <dbReference type="Google" id="ProtNLM"/>
    </source>
</evidence>
<dbReference type="PROSITE" id="PS50004">
    <property type="entry name" value="C2"/>
    <property type="match status" value="1"/>
</dbReference>
<dbReference type="AlphaFoldDB" id="A0A177AZL8"/>
<feature type="domain" description="PDZ" evidence="4">
    <location>
        <begin position="153"/>
        <end position="231"/>
    </location>
</feature>
<feature type="domain" description="DH" evidence="3">
    <location>
        <begin position="374"/>
        <end position="539"/>
    </location>
</feature>
<dbReference type="GO" id="GO:0005886">
    <property type="term" value="C:plasma membrane"/>
    <property type="evidence" value="ECO:0007669"/>
    <property type="project" value="TreeGrafter"/>
</dbReference>
<dbReference type="Pfam" id="PF00595">
    <property type="entry name" value="PDZ"/>
    <property type="match status" value="1"/>
</dbReference>
<evidence type="ECO:0000259" key="4">
    <source>
        <dbReference type="PROSITE" id="PS50106"/>
    </source>
</evidence>
<evidence type="ECO:0000313" key="5">
    <source>
        <dbReference type="EMBL" id="OAF67468.1"/>
    </source>
</evidence>
<dbReference type="GO" id="GO:0005085">
    <property type="term" value="F:guanyl-nucleotide exchange factor activity"/>
    <property type="evidence" value="ECO:0007669"/>
    <property type="project" value="InterPro"/>
</dbReference>
<dbReference type="PANTHER" id="PTHR46848">
    <property type="entry name" value="REGULATOR OF G-PROTEIN SIGNALING 3"/>
    <property type="match status" value="1"/>
</dbReference>
<name>A0A177AZL8_9BILA</name>
<gene>
    <name evidence="5" type="ORF">A3Q56_04802</name>
</gene>
<dbReference type="InterPro" id="IPR035899">
    <property type="entry name" value="DBL_dom_sf"/>
</dbReference>
<feature type="region of interest" description="Disordered" evidence="1">
    <location>
        <begin position="313"/>
        <end position="333"/>
    </location>
</feature>
<dbReference type="InterPro" id="IPR000219">
    <property type="entry name" value="DH_dom"/>
</dbReference>
<dbReference type="PROSITE" id="PS50106">
    <property type="entry name" value="PDZ"/>
    <property type="match status" value="1"/>
</dbReference>
<dbReference type="SUPFAM" id="SSF48065">
    <property type="entry name" value="DBL homology domain (DH-domain)"/>
    <property type="match status" value="1"/>
</dbReference>
<dbReference type="PROSITE" id="PS50010">
    <property type="entry name" value="DH_2"/>
    <property type="match status" value="1"/>
</dbReference>
<organism evidence="5 6">
    <name type="scientific">Intoshia linei</name>
    <dbReference type="NCBI Taxonomy" id="1819745"/>
    <lineage>
        <taxon>Eukaryota</taxon>
        <taxon>Metazoa</taxon>
        <taxon>Spiralia</taxon>
        <taxon>Lophotrochozoa</taxon>
        <taxon>Mesozoa</taxon>
        <taxon>Orthonectida</taxon>
        <taxon>Rhopaluridae</taxon>
        <taxon>Intoshia</taxon>
    </lineage>
</organism>
<dbReference type="OrthoDB" id="2272012at2759"/>
<reference evidence="5 6" key="1">
    <citation type="submission" date="2016-04" db="EMBL/GenBank/DDBJ databases">
        <title>The genome of Intoshia linei affirms orthonectids as highly simplified spiralians.</title>
        <authorList>
            <person name="Mikhailov K.V."/>
            <person name="Slusarev G.S."/>
            <person name="Nikitin M.A."/>
            <person name="Logacheva M.D."/>
            <person name="Penin A."/>
            <person name="Aleoshin V."/>
            <person name="Panchin Y.V."/>
        </authorList>
    </citation>
    <scope>NUCLEOTIDE SEQUENCE [LARGE SCALE GENOMIC DNA]</scope>
    <source>
        <strain evidence="5">Intl2013</strain>
        <tissue evidence="5">Whole animal</tissue>
    </source>
</reference>
<accession>A0A177AZL8</accession>